<dbReference type="Gene3D" id="1.20.1280.50">
    <property type="match status" value="1"/>
</dbReference>
<dbReference type="EMBL" id="JAGKQM010000013">
    <property type="protein sequence ID" value="KAH0887898.1"/>
    <property type="molecule type" value="Genomic_DNA"/>
</dbReference>
<dbReference type="SMART" id="SM00256">
    <property type="entry name" value="FBOX"/>
    <property type="match status" value="1"/>
</dbReference>
<accession>A0ABQ8A5X8</accession>
<keyword evidence="3" id="KW-1185">Reference proteome</keyword>
<dbReference type="InterPro" id="IPR036047">
    <property type="entry name" value="F-box-like_dom_sf"/>
</dbReference>
<dbReference type="PANTHER" id="PTHR35546">
    <property type="entry name" value="F-BOX PROTEIN INTERACTION DOMAIN PROTEIN-RELATED"/>
    <property type="match status" value="1"/>
</dbReference>
<dbReference type="InterPro" id="IPR013187">
    <property type="entry name" value="F-box-assoc_dom_typ3"/>
</dbReference>
<evidence type="ECO:0000313" key="3">
    <source>
        <dbReference type="Proteomes" id="UP000824890"/>
    </source>
</evidence>
<evidence type="ECO:0000313" key="2">
    <source>
        <dbReference type="EMBL" id="KAH0887898.1"/>
    </source>
</evidence>
<dbReference type="Pfam" id="PF00646">
    <property type="entry name" value="F-box"/>
    <property type="match status" value="1"/>
</dbReference>
<comment type="caution">
    <text evidence="2">The sequence shown here is derived from an EMBL/GenBank/DDBJ whole genome shotgun (WGS) entry which is preliminary data.</text>
</comment>
<gene>
    <name evidence="2" type="ORF">HID58_050327</name>
</gene>
<name>A0ABQ8A5X8_BRANA</name>
<dbReference type="InterPro" id="IPR001810">
    <property type="entry name" value="F-box_dom"/>
</dbReference>
<feature type="domain" description="F-box" evidence="1">
    <location>
        <begin position="302"/>
        <end position="341"/>
    </location>
</feature>
<dbReference type="Pfam" id="PF08268">
    <property type="entry name" value="FBA_3"/>
    <property type="match status" value="1"/>
</dbReference>
<dbReference type="SUPFAM" id="SSF81383">
    <property type="entry name" value="F-box domain"/>
    <property type="match status" value="1"/>
</dbReference>
<dbReference type="InterPro" id="IPR055290">
    <property type="entry name" value="At3g26010-like"/>
</dbReference>
<reference evidence="2 3" key="1">
    <citation type="submission" date="2021-05" db="EMBL/GenBank/DDBJ databases">
        <title>Genome Assembly of Synthetic Allotetraploid Brassica napus Reveals Homoeologous Exchanges between Subgenomes.</title>
        <authorList>
            <person name="Davis J.T."/>
        </authorList>
    </citation>
    <scope>NUCLEOTIDE SEQUENCE [LARGE SCALE GENOMIC DNA]</scope>
    <source>
        <strain evidence="3">cv. Da-Ae</strain>
        <tissue evidence="2">Seedling</tissue>
    </source>
</reference>
<protein>
    <recommendedName>
        <fullName evidence="1">F-box domain-containing protein</fullName>
    </recommendedName>
</protein>
<sequence length="691" mass="79118">MSDHVALSLAFDPSESPHYKVFCLGKTSNSSVLCHLEFTGLVKTLPLPSLDHQDDEDPPDDVGTLRFMDESRGNLYFIEVNDQSSSDLSVYEMERNGSSWSVKYHVDLEPVAAAFPEMIITEYYTYRWIYAFTVIGFVKEEIDAEQYIVLHIPNKAVKYNFINKTFKKLCSFEPSQDDGVDNFYGSRRSFKFIESLANYSFDKSLFSKVNLELLTFQVTFSLASARLQIQSPSQRLSSNSILIFFNLAIRQNSASPLTSSNHSHLQLVTIDSVSFSLKTRTKAPRSARIRVSSSPAKIVADLDDVLLHILSFLPIKTLIKCKRVSKRWRSLITNPNFSNRIITSKHPLPISGLYLKGTRDIEYRFVSLYNDDDEVSERLSLSSPLRFADHPTPIIVMQSTNGLLLCKCTCPPNHFNRNFYVYNPTTNQKTLLPRIIDHVALSLAFDPYKSPHYKVFCLRKSSISSVSSVSPVSDIYHIEVYTSNEGPWRRLLSVPSFALPQTVNTVFWNGAVHWFWFGPNSRVCLSFDIETEEIKTLPLPFLDHQDDEEDPPDVGTLRFIEESRGNLYFIEVNDLSSPDLSVYEMNRTGSTWFLKYHVDLEPLAAAFPEMIRTEYYTYRKIYSFSVIGFVKGEIDAESSYIVLHIPNKAVKYYFISKTFKKLCSFETSDDGGENFYGFRRSFQFIESLANV</sequence>
<evidence type="ECO:0000259" key="1">
    <source>
        <dbReference type="SMART" id="SM00256"/>
    </source>
</evidence>
<dbReference type="NCBIfam" id="TIGR01640">
    <property type="entry name" value="F_box_assoc_1"/>
    <property type="match status" value="1"/>
</dbReference>
<dbReference type="InterPro" id="IPR017451">
    <property type="entry name" value="F-box-assoc_interact_dom"/>
</dbReference>
<dbReference type="Proteomes" id="UP000824890">
    <property type="component" value="Unassembled WGS sequence"/>
</dbReference>
<proteinExistence type="predicted"/>
<dbReference type="PANTHER" id="PTHR35546:SF130">
    <property type="entry name" value="EXPRESSED PROTEIN"/>
    <property type="match status" value="1"/>
</dbReference>
<organism evidence="2 3">
    <name type="scientific">Brassica napus</name>
    <name type="common">Rape</name>
    <dbReference type="NCBI Taxonomy" id="3708"/>
    <lineage>
        <taxon>Eukaryota</taxon>
        <taxon>Viridiplantae</taxon>
        <taxon>Streptophyta</taxon>
        <taxon>Embryophyta</taxon>
        <taxon>Tracheophyta</taxon>
        <taxon>Spermatophyta</taxon>
        <taxon>Magnoliopsida</taxon>
        <taxon>eudicotyledons</taxon>
        <taxon>Gunneridae</taxon>
        <taxon>Pentapetalae</taxon>
        <taxon>rosids</taxon>
        <taxon>malvids</taxon>
        <taxon>Brassicales</taxon>
        <taxon>Brassicaceae</taxon>
        <taxon>Brassiceae</taxon>
        <taxon>Brassica</taxon>
    </lineage>
</organism>